<keyword evidence="4" id="KW-1185">Reference proteome</keyword>
<dbReference type="PANTHER" id="PTHR24024:SF18">
    <property type="entry name" value="SHORT-CHAIN COLLAGEN C4-LIKE"/>
    <property type="match status" value="1"/>
</dbReference>
<reference evidence="3" key="1">
    <citation type="journal article" date="2023" name="Mol. Biol. Evol.">
        <title>Third-Generation Sequencing Reveals the Adaptive Role of the Epigenome in Three Deep-Sea Polychaetes.</title>
        <authorList>
            <person name="Perez M."/>
            <person name="Aroh O."/>
            <person name="Sun Y."/>
            <person name="Lan Y."/>
            <person name="Juniper S.K."/>
            <person name="Young C.R."/>
            <person name="Angers B."/>
            <person name="Qian P.Y."/>
        </authorList>
    </citation>
    <scope>NUCLEOTIDE SEQUENCE</scope>
    <source>
        <strain evidence="3">R07B-5</strain>
    </source>
</reference>
<dbReference type="EMBL" id="JAODUO010000222">
    <property type="protein sequence ID" value="KAK2185799.1"/>
    <property type="molecule type" value="Genomic_DNA"/>
</dbReference>
<dbReference type="PANTHER" id="PTHR24024">
    <property type="entry name" value="PULMONARY SURFACTANT-ASSOCIATED PROTEIN A"/>
    <property type="match status" value="1"/>
</dbReference>
<comment type="caution">
    <text evidence="3">The sequence shown here is derived from an EMBL/GenBank/DDBJ whole genome shotgun (WGS) entry which is preliminary data.</text>
</comment>
<feature type="coiled-coil region" evidence="1">
    <location>
        <begin position="59"/>
        <end position="86"/>
    </location>
</feature>
<evidence type="ECO:0008006" key="5">
    <source>
        <dbReference type="Google" id="ProtNLM"/>
    </source>
</evidence>
<sequence length="283" mass="30879">MATPTAPSVFLLAFLHVIIAQSTTSTDSRCVYSFNVPASDCSSQTPDSNVEVQVVKSLAVGLQAQVKQLARELKDLRAELATLKTGGATSNERKETTGGVVYVRWGRKTCHGNATLLYWGYAGGTYCNTKGGGTNYQCLHRDPQWGKHTDGLNSGAYMHGAEYQTSPGNSPFLKTNFAGSLDHVDVPCAVCHVPERQAKVMIPARKECPNEWTREYHGYLVTNAESYSRTTFECMDEAPEVLEGTGRDENGALFYIVEADCSHSLPCPNYVNGWALTCVVCTK</sequence>
<evidence type="ECO:0000256" key="2">
    <source>
        <dbReference type="SAM" id="SignalP"/>
    </source>
</evidence>
<dbReference type="Proteomes" id="UP001209878">
    <property type="component" value="Unassembled WGS sequence"/>
</dbReference>
<keyword evidence="1" id="KW-0175">Coiled coil</keyword>
<protein>
    <recommendedName>
        <fullName evidence="5">Short-chain collagen C4-like</fullName>
    </recommendedName>
</protein>
<keyword evidence="2" id="KW-0732">Signal</keyword>
<gene>
    <name evidence="3" type="ORF">NP493_222g02003</name>
</gene>
<feature type="signal peptide" evidence="2">
    <location>
        <begin position="1"/>
        <end position="20"/>
    </location>
</feature>
<dbReference type="InterPro" id="IPR051077">
    <property type="entry name" value="Ca-dependent_lectin"/>
</dbReference>
<evidence type="ECO:0000256" key="1">
    <source>
        <dbReference type="SAM" id="Coils"/>
    </source>
</evidence>
<dbReference type="AlphaFoldDB" id="A0AAD9P0H1"/>
<feature type="chain" id="PRO_5042152537" description="Short-chain collagen C4-like" evidence="2">
    <location>
        <begin position="21"/>
        <end position="283"/>
    </location>
</feature>
<organism evidence="3 4">
    <name type="scientific">Ridgeia piscesae</name>
    <name type="common">Tubeworm</name>
    <dbReference type="NCBI Taxonomy" id="27915"/>
    <lineage>
        <taxon>Eukaryota</taxon>
        <taxon>Metazoa</taxon>
        <taxon>Spiralia</taxon>
        <taxon>Lophotrochozoa</taxon>
        <taxon>Annelida</taxon>
        <taxon>Polychaeta</taxon>
        <taxon>Sedentaria</taxon>
        <taxon>Canalipalpata</taxon>
        <taxon>Sabellida</taxon>
        <taxon>Siboglinidae</taxon>
        <taxon>Ridgeia</taxon>
    </lineage>
</organism>
<proteinExistence type="predicted"/>
<evidence type="ECO:0000313" key="4">
    <source>
        <dbReference type="Proteomes" id="UP001209878"/>
    </source>
</evidence>
<name>A0AAD9P0H1_RIDPI</name>
<dbReference type="GO" id="GO:0005615">
    <property type="term" value="C:extracellular space"/>
    <property type="evidence" value="ECO:0007669"/>
    <property type="project" value="TreeGrafter"/>
</dbReference>
<accession>A0AAD9P0H1</accession>
<evidence type="ECO:0000313" key="3">
    <source>
        <dbReference type="EMBL" id="KAK2185799.1"/>
    </source>
</evidence>